<sequence>MASHIASLEWNLDEVAERLDRYPSMSIDLSARMGHVQRQSVADYEKVRDFFIRYQDRILYGIDITISEGGDRFDTVSSEMLRKWESDWAYLATDSIQVIENISGDIRGLHLPKTVIDKVYYENVNRYFSAFEK</sequence>
<dbReference type="EMBL" id="VSSQ01003264">
    <property type="protein sequence ID" value="MPM19892.1"/>
    <property type="molecule type" value="Genomic_DNA"/>
</dbReference>
<evidence type="ECO:0008006" key="2">
    <source>
        <dbReference type="Google" id="ProtNLM"/>
    </source>
</evidence>
<accession>A0A644XUK2</accession>
<protein>
    <recommendedName>
        <fullName evidence="2">Amidohydrolase-related domain-containing protein</fullName>
    </recommendedName>
</protein>
<evidence type="ECO:0000313" key="1">
    <source>
        <dbReference type="EMBL" id="MPM19892.1"/>
    </source>
</evidence>
<name>A0A644XUK2_9ZZZZ</name>
<reference evidence="1" key="1">
    <citation type="submission" date="2019-08" db="EMBL/GenBank/DDBJ databases">
        <authorList>
            <person name="Kucharzyk K."/>
            <person name="Murdoch R.W."/>
            <person name="Higgins S."/>
            <person name="Loffler F."/>
        </authorList>
    </citation>
    <scope>NUCLEOTIDE SEQUENCE</scope>
</reference>
<gene>
    <name evidence="1" type="ORF">SDC9_66319</name>
</gene>
<dbReference type="Gene3D" id="3.20.20.140">
    <property type="entry name" value="Metal-dependent hydrolases"/>
    <property type="match status" value="1"/>
</dbReference>
<comment type="caution">
    <text evidence="1">The sequence shown here is derived from an EMBL/GenBank/DDBJ whole genome shotgun (WGS) entry which is preliminary data.</text>
</comment>
<dbReference type="AlphaFoldDB" id="A0A644XUK2"/>
<organism evidence="1">
    <name type="scientific">bioreactor metagenome</name>
    <dbReference type="NCBI Taxonomy" id="1076179"/>
    <lineage>
        <taxon>unclassified sequences</taxon>
        <taxon>metagenomes</taxon>
        <taxon>ecological metagenomes</taxon>
    </lineage>
</organism>
<proteinExistence type="predicted"/>